<feature type="domain" description="YspA cpYpsA-related SLOG" evidence="1">
    <location>
        <begin position="1"/>
        <end position="67"/>
    </location>
</feature>
<organism evidence="2 3">
    <name type="scientific">Caballeronia pedi</name>
    <dbReference type="NCBI Taxonomy" id="1777141"/>
    <lineage>
        <taxon>Bacteria</taxon>
        <taxon>Pseudomonadati</taxon>
        <taxon>Pseudomonadota</taxon>
        <taxon>Betaproteobacteria</taxon>
        <taxon>Burkholderiales</taxon>
        <taxon>Burkholderiaceae</taxon>
        <taxon>Caballeronia</taxon>
    </lineage>
</organism>
<comment type="caution">
    <text evidence="2">The sequence shown here is derived from an EMBL/GenBank/DDBJ whole genome shotgun (WGS) entry which is preliminary data.</text>
</comment>
<dbReference type="SUPFAM" id="SSF102405">
    <property type="entry name" value="MCP/YpsA-like"/>
    <property type="match status" value="1"/>
</dbReference>
<dbReference type="RefSeq" id="WP_061180591.1">
    <property type="nucleotide sequence ID" value="NZ_FCOE02000097.1"/>
</dbReference>
<proteinExistence type="predicted"/>
<evidence type="ECO:0000259" key="1">
    <source>
        <dbReference type="Pfam" id="PF10686"/>
    </source>
</evidence>
<protein>
    <recommendedName>
        <fullName evidence="1">YspA cpYpsA-related SLOG domain-containing protein</fullName>
    </recommendedName>
</protein>
<gene>
    <name evidence="2" type="ORF">AWB80_08465</name>
</gene>
<sequence length="116" mass="12704">MRLLVCGGRDFTDTLAVFGALDRAHAKREITLVIHGACPTGADNLAEKWAKSREIPYLGHPAPWKLYDKAAGPMRNRAMLEEWKPEGVVAFPGGSGTADMVRRARDAGVTVWEPCK</sequence>
<dbReference type="OrthoDB" id="572639at2"/>
<dbReference type="Proteomes" id="UP000054911">
    <property type="component" value="Unassembled WGS sequence"/>
</dbReference>
<evidence type="ECO:0000313" key="3">
    <source>
        <dbReference type="Proteomes" id="UP000054911"/>
    </source>
</evidence>
<dbReference type="EMBL" id="FCOE02000097">
    <property type="protein sequence ID" value="SAL02898.1"/>
    <property type="molecule type" value="Genomic_DNA"/>
</dbReference>
<evidence type="ECO:0000313" key="2">
    <source>
        <dbReference type="EMBL" id="SAL02898.1"/>
    </source>
</evidence>
<dbReference type="Pfam" id="PF10686">
    <property type="entry name" value="YAcAr"/>
    <property type="match status" value="1"/>
</dbReference>
<dbReference type="STRING" id="1777141.AWB80_08465"/>
<dbReference type="AlphaFoldDB" id="A0A158E7S0"/>
<keyword evidence="3" id="KW-1185">Reference proteome</keyword>
<name>A0A158E7S0_9BURK</name>
<reference evidence="2" key="1">
    <citation type="submission" date="2016-01" db="EMBL/GenBank/DDBJ databases">
        <authorList>
            <person name="Peeters C."/>
        </authorList>
    </citation>
    <scope>NUCLEOTIDE SEQUENCE [LARGE SCALE GENOMIC DNA]</scope>
    <source>
        <strain evidence="2">LMG 29323</strain>
    </source>
</reference>
<dbReference type="InterPro" id="IPR019627">
    <property type="entry name" value="YAcAr"/>
</dbReference>
<accession>A0A158E7S0</accession>